<dbReference type="PROSITE" id="PS50293">
    <property type="entry name" value="TPR_REGION"/>
    <property type="match status" value="1"/>
</dbReference>
<evidence type="ECO:0000313" key="10">
    <source>
        <dbReference type="EMBL" id="RDU98386.1"/>
    </source>
</evidence>
<evidence type="ECO:0000256" key="4">
    <source>
        <dbReference type="ARBA" id="ARBA00022676"/>
    </source>
</evidence>
<dbReference type="SUPFAM" id="SSF48452">
    <property type="entry name" value="TPR-like"/>
    <property type="match status" value="2"/>
</dbReference>
<dbReference type="InterPro" id="IPR051939">
    <property type="entry name" value="Glycosyltr_41/O-GlcNAc_trsf"/>
</dbReference>
<dbReference type="Pfam" id="PF13414">
    <property type="entry name" value="TPR_11"/>
    <property type="match status" value="1"/>
</dbReference>
<organism evidence="10 11">
    <name type="scientific">Trinickia dinghuensis</name>
    <dbReference type="NCBI Taxonomy" id="2291023"/>
    <lineage>
        <taxon>Bacteria</taxon>
        <taxon>Pseudomonadati</taxon>
        <taxon>Pseudomonadota</taxon>
        <taxon>Betaproteobacteria</taxon>
        <taxon>Burkholderiales</taxon>
        <taxon>Burkholderiaceae</taxon>
        <taxon>Trinickia</taxon>
    </lineage>
</organism>
<dbReference type="PROSITE" id="PS50005">
    <property type="entry name" value="TPR"/>
    <property type="match status" value="3"/>
</dbReference>
<dbReference type="Proteomes" id="UP000256838">
    <property type="component" value="Unassembled WGS sequence"/>
</dbReference>
<dbReference type="RefSeq" id="WP_115534142.1">
    <property type="nucleotide sequence ID" value="NZ_QRGA01000007.1"/>
</dbReference>
<dbReference type="PANTHER" id="PTHR44835">
    <property type="entry name" value="UDP-N-ACETYLGLUCOSAMINE--PEPTIDE N-ACETYLGLUCOSAMINYLTRANSFERASE SPINDLY-RELATED"/>
    <property type="match status" value="1"/>
</dbReference>
<dbReference type="UniPathway" id="UPA00378"/>
<dbReference type="SUPFAM" id="SSF53756">
    <property type="entry name" value="UDP-Glycosyltransferase/glycogen phosphorylase"/>
    <property type="match status" value="1"/>
</dbReference>
<evidence type="ECO:0000256" key="2">
    <source>
        <dbReference type="ARBA" id="ARBA00005386"/>
    </source>
</evidence>
<feature type="repeat" description="TPR" evidence="8">
    <location>
        <begin position="211"/>
        <end position="244"/>
    </location>
</feature>
<dbReference type="PANTHER" id="PTHR44835:SF1">
    <property type="entry name" value="PROTEIN O-GLCNAC TRANSFERASE"/>
    <property type="match status" value="1"/>
</dbReference>
<feature type="repeat" description="TPR" evidence="8">
    <location>
        <begin position="143"/>
        <end position="176"/>
    </location>
</feature>
<protein>
    <recommendedName>
        <fullName evidence="3">protein O-GlcNAc transferase</fullName>
        <ecNumber evidence="3">2.4.1.255</ecNumber>
    </recommendedName>
</protein>
<comment type="caution">
    <text evidence="10">The sequence shown here is derived from an EMBL/GenBank/DDBJ whole genome shotgun (WGS) entry which is preliminary data.</text>
</comment>
<dbReference type="Pfam" id="PF13432">
    <property type="entry name" value="TPR_16"/>
    <property type="match status" value="2"/>
</dbReference>
<dbReference type="OrthoDB" id="101857at2"/>
<dbReference type="Gene3D" id="3.40.50.2000">
    <property type="entry name" value="Glycogen Phosphorylase B"/>
    <property type="match status" value="1"/>
</dbReference>
<comment type="similarity">
    <text evidence="2">Belongs to the glycosyltransferase 41 family. O-GlcNAc transferase subfamily.</text>
</comment>
<gene>
    <name evidence="10" type="ORF">DWV00_13860</name>
</gene>
<feature type="repeat" description="TPR" evidence="8">
    <location>
        <begin position="75"/>
        <end position="108"/>
    </location>
</feature>
<dbReference type="AlphaFoldDB" id="A0A3D8K0E6"/>
<evidence type="ECO:0000256" key="3">
    <source>
        <dbReference type="ARBA" id="ARBA00011970"/>
    </source>
</evidence>
<evidence type="ECO:0000256" key="7">
    <source>
        <dbReference type="ARBA" id="ARBA00022803"/>
    </source>
</evidence>
<dbReference type="SMART" id="SM00028">
    <property type="entry name" value="TPR"/>
    <property type="match status" value="7"/>
</dbReference>
<name>A0A3D8K0E6_9BURK</name>
<keyword evidence="4" id="KW-0328">Glycosyltransferase</keyword>
<dbReference type="InterPro" id="IPR029489">
    <property type="entry name" value="OGT/SEC/SPY_C"/>
</dbReference>
<feature type="domain" description="O-GlcNAc transferase C-terminal" evidence="9">
    <location>
        <begin position="464"/>
        <end position="641"/>
    </location>
</feature>
<dbReference type="Gene3D" id="3.40.50.11380">
    <property type="match status" value="1"/>
</dbReference>
<evidence type="ECO:0000256" key="1">
    <source>
        <dbReference type="ARBA" id="ARBA00004922"/>
    </source>
</evidence>
<evidence type="ECO:0000256" key="5">
    <source>
        <dbReference type="ARBA" id="ARBA00022679"/>
    </source>
</evidence>
<keyword evidence="5" id="KW-0808">Transferase</keyword>
<evidence type="ECO:0000256" key="6">
    <source>
        <dbReference type="ARBA" id="ARBA00022737"/>
    </source>
</evidence>
<reference evidence="10 11" key="1">
    <citation type="submission" date="2018-08" db="EMBL/GenBank/DDBJ databases">
        <title>Paraburkholderia sp. DHOM06 isolated from forest soil.</title>
        <authorList>
            <person name="Gao Z.-H."/>
            <person name="Qiu L.-H."/>
        </authorList>
    </citation>
    <scope>NUCLEOTIDE SEQUENCE [LARGE SCALE GENOMIC DNA]</scope>
    <source>
        <strain evidence="10 11">DHOM06</strain>
    </source>
</reference>
<keyword evidence="6" id="KW-0677">Repeat</keyword>
<accession>A0A3D8K0E6</accession>
<dbReference type="GO" id="GO:0097363">
    <property type="term" value="F:protein O-acetylglucosaminyltransferase activity"/>
    <property type="evidence" value="ECO:0007669"/>
    <property type="project" value="UniProtKB-EC"/>
</dbReference>
<dbReference type="Pfam" id="PF13844">
    <property type="entry name" value="Glyco_transf_41"/>
    <property type="match status" value="2"/>
</dbReference>
<dbReference type="EMBL" id="QRGA01000007">
    <property type="protein sequence ID" value="RDU98386.1"/>
    <property type="molecule type" value="Genomic_DNA"/>
</dbReference>
<evidence type="ECO:0000259" key="9">
    <source>
        <dbReference type="Pfam" id="PF13844"/>
    </source>
</evidence>
<dbReference type="InterPro" id="IPR019734">
    <property type="entry name" value="TPR_rpt"/>
</dbReference>
<evidence type="ECO:0000256" key="8">
    <source>
        <dbReference type="PROSITE-ProRule" id="PRU00339"/>
    </source>
</evidence>
<dbReference type="Gene3D" id="1.25.40.10">
    <property type="entry name" value="Tetratricopeptide repeat domain"/>
    <property type="match status" value="3"/>
</dbReference>
<keyword evidence="7 8" id="KW-0802">TPR repeat</keyword>
<dbReference type="EC" id="2.4.1.255" evidence="3"/>
<feature type="domain" description="O-GlcNAc transferase C-terminal" evidence="9">
    <location>
        <begin position="290"/>
        <end position="442"/>
    </location>
</feature>
<evidence type="ECO:0000313" key="11">
    <source>
        <dbReference type="Proteomes" id="UP000256838"/>
    </source>
</evidence>
<dbReference type="InterPro" id="IPR011990">
    <property type="entry name" value="TPR-like_helical_dom_sf"/>
</dbReference>
<keyword evidence="11" id="KW-1185">Reference proteome</keyword>
<sequence length="668" mass="73230">MTVGDQGVFALVEDGLVHHRGGRLQEARARYEAALARMPRHADALHLLGVVAMQEQRHADALDLIGRAIEISPQATYFDNLGCALRNWGKLEAAVESHEQALALDPNHFRAHNNLGMILLQMRLPAAAAVSFRKAIAINPQFAEAHSNLGNVLRELGEAETAEAHCRKAIALHPTFGEAHNNLGNALKTQRRLAEAAACYEQAQRFLPQEPQVALNLGIVLRETGEHDAAISAFRRAIALRPAWGEAWSNLLFTLSFAQHVAPGEYLTEALAFGRVADQLARPFTNWLVNRMPGAPLRIGFVSGDFRTHPVGFFLESVLAHLDPARVQLVAYSTRPYEDALTQRLKPRFAVWRSLVGVTDEAAATTIRNDGVHILFDMSGHTDANRLPVFAWKPAPVQVSWIGYFASTGLPAIDYVLGDEWVLPPEEAEHFIERPWRLPHGYLCFTPPEPDVATDAAALADTTRALTFGCFSDLVKVNDRVVAVWSRILHAVPGARLFLKAQQLADEAQRATTAARFAAHGIAPDRLLMEGPSPREEYLAAYHRVDISLSPFPYPGGTTTAESLWMGAPVLCRHGDRFLGHLCESVVQSVDLGDWIAADDDDYVAKAVAFASDRPALAALRSGLRSRVSNSSLCNPGRFARTLETQFDAMWRAHLNGATPPKALAPNA</sequence>
<proteinExistence type="inferred from homology"/>
<dbReference type="Pfam" id="PF00515">
    <property type="entry name" value="TPR_1"/>
    <property type="match status" value="1"/>
</dbReference>
<comment type="pathway">
    <text evidence="1">Protein modification; protein glycosylation.</text>
</comment>